<dbReference type="EMBL" id="LDQA01000031">
    <property type="protein sequence ID" value="KTR04621.1"/>
    <property type="molecule type" value="Genomic_DNA"/>
</dbReference>
<dbReference type="InterPro" id="IPR009057">
    <property type="entry name" value="Homeodomain-like_sf"/>
</dbReference>
<keyword evidence="3" id="KW-0804">Transcription</keyword>
<evidence type="ECO:0000256" key="3">
    <source>
        <dbReference type="ARBA" id="ARBA00023163"/>
    </source>
</evidence>
<accession>A0A175RMF9</accession>
<dbReference type="AlphaFoldDB" id="A0A175RMF9"/>
<keyword evidence="6" id="KW-1185">Reference proteome</keyword>
<dbReference type="SUPFAM" id="SSF46689">
    <property type="entry name" value="Homeodomain-like"/>
    <property type="match status" value="1"/>
</dbReference>
<dbReference type="Pfam" id="PF12833">
    <property type="entry name" value="HTH_18"/>
    <property type="match status" value="1"/>
</dbReference>
<evidence type="ECO:0000256" key="1">
    <source>
        <dbReference type="ARBA" id="ARBA00023015"/>
    </source>
</evidence>
<dbReference type="InterPro" id="IPR035418">
    <property type="entry name" value="AraC-bd_2"/>
</dbReference>
<sequence>MHHNGAQQDRDSARLWDEWRTHVSPFFDLAERDETDLSQPVAMKTFHLGALLVGDVVAPAQDLVREARKSARQGVDHLLIQFYTKGRSRIETRQERLATGGGAVIYDLSQPVTVRSDQAVDAVNILLPRVLLSSEPLRVEALHGQVADFRADAAGQIAFTTIQGIMSCADRLTPQHLPALTAAAARLCSGFLSGAQAQGEEAEWRARLEIRHFIRSHLHNPDLGVELLQRRFGLSRAALYREFAGEGGVQTFIRERRLAAALRLLTRPSARGGRPRVSSVAYATGFTEDKSFSRAFKTKFGFLPSEVRAGEMPAMAGDDKAGRLLAWLRDLTGEPAPEARLAG</sequence>
<evidence type="ECO:0000313" key="5">
    <source>
        <dbReference type="EMBL" id="KTR04621.1"/>
    </source>
</evidence>
<dbReference type="Gene3D" id="1.10.10.60">
    <property type="entry name" value="Homeodomain-like"/>
    <property type="match status" value="1"/>
</dbReference>
<evidence type="ECO:0000256" key="2">
    <source>
        <dbReference type="ARBA" id="ARBA00023125"/>
    </source>
</evidence>
<evidence type="ECO:0000313" key="6">
    <source>
        <dbReference type="Proteomes" id="UP000078529"/>
    </source>
</evidence>
<keyword evidence="2" id="KW-0238">DNA-binding</keyword>
<dbReference type="PANTHER" id="PTHR46796:SF6">
    <property type="entry name" value="ARAC SUBFAMILY"/>
    <property type="match status" value="1"/>
</dbReference>
<evidence type="ECO:0000259" key="4">
    <source>
        <dbReference type="PROSITE" id="PS01124"/>
    </source>
</evidence>
<dbReference type="SMART" id="SM00342">
    <property type="entry name" value="HTH_ARAC"/>
    <property type="match status" value="1"/>
</dbReference>
<dbReference type="Proteomes" id="UP000078529">
    <property type="component" value="Unassembled WGS sequence"/>
</dbReference>
<dbReference type="PATRIC" id="fig|401562.4.peg.2782"/>
<feature type="domain" description="HTH araC/xylS-type" evidence="4">
    <location>
        <begin position="208"/>
        <end position="310"/>
    </location>
</feature>
<comment type="caution">
    <text evidence="5">The sequence shown here is derived from an EMBL/GenBank/DDBJ whole genome shotgun (WGS) entry which is preliminary data.</text>
</comment>
<dbReference type="PANTHER" id="PTHR46796">
    <property type="entry name" value="HTH-TYPE TRANSCRIPTIONAL ACTIVATOR RHAS-RELATED"/>
    <property type="match status" value="1"/>
</dbReference>
<dbReference type="InterPro" id="IPR018060">
    <property type="entry name" value="HTH_AraC"/>
</dbReference>
<dbReference type="Pfam" id="PF14525">
    <property type="entry name" value="AraC_binding_2"/>
    <property type="match status" value="1"/>
</dbReference>
<reference evidence="5 6" key="1">
    <citation type="journal article" date="2016" name="Front. Microbiol.">
        <title>Genomic Resource of Rice Seed Associated Bacteria.</title>
        <authorList>
            <person name="Midha S."/>
            <person name="Bansal K."/>
            <person name="Sharma S."/>
            <person name="Kumar N."/>
            <person name="Patil P.P."/>
            <person name="Chaudhry V."/>
            <person name="Patil P.B."/>
        </authorList>
    </citation>
    <scope>NUCLEOTIDE SEQUENCE [LARGE SCALE GENOMIC DNA]</scope>
    <source>
        <strain evidence="5 6">NS365</strain>
    </source>
</reference>
<dbReference type="GO" id="GO:0003700">
    <property type="term" value="F:DNA-binding transcription factor activity"/>
    <property type="evidence" value="ECO:0007669"/>
    <property type="project" value="InterPro"/>
</dbReference>
<protein>
    <recommendedName>
        <fullName evidence="4">HTH araC/xylS-type domain-containing protein</fullName>
    </recommendedName>
</protein>
<keyword evidence="1" id="KW-0805">Transcription regulation</keyword>
<gene>
    <name evidence="5" type="ORF">NS365_14845</name>
</gene>
<organism evidence="5 6">
    <name type="scientific">Aureimonas ureilytica</name>
    <dbReference type="NCBI Taxonomy" id="401562"/>
    <lineage>
        <taxon>Bacteria</taxon>
        <taxon>Pseudomonadati</taxon>
        <taxon>Pseudomonadota</taxon>
        <taxon>Alphaproteobacteria</taxon>
        <taxon>Hyphomicrobiales</taxon>
        <taxon>Aurantimonadaceae</taxon>
        <taxon>Aureimonas</taxon>
    </lineage>
</organism>
<dbReference type="GO" id="GO:0043565">
    <property type="term" value="F:sequence-specific DNA binding"/>
    <property type="evidence" value="ECO:0007669"/>
    <property type="project" value="InterPro"/>
</dbReference>
<proteinExistence type="predicted"/>
<dbReference type="PROSITE" id="PS01124">
    <property type="entry name" value="HTH_ARAC_FAMILY_2"/>
    <property type="match status" value="1"/>
</dbReference>
<dbReference type="InterPro" id="IPR050204">
    <property type="entry name" value="AraC_XylS_family_regulators"/>
</dbReference>
<dbReference type="RefSeq" id="WP_153003797.1">
    <property type="nucleotide sequence ID" value="NZ_LDQA01000031.1"/>
</dbReference>
<name>A0A175RMF9_9HYPH</name>